<name>A0AAD8PE87_BABGI</name>
<evidence type="ECO:0000256" key="1">
    <source>
        <dbReference type="PROSITE-ProRule" id="PRU00290"/>
    </source>
</evidence>
<sequence length="233" mass="26692">MTDWLGSVVNSLQGVTKSETSESKKRPDDKDGCHIYAVIVMRHYAEKEACRLTAEYDFSPLPLYMAKISREVTDLVSRTTAQEAFPDQSKCVDMENGMGMFYVKATNDQPPNQLVFVVAVNKFCTRYQGMQFLQEAIHAYKMKDDVYRDNTGEDLKSPKLRELMKQYKGKRDVLVDAQQKLDETKQIVMDTLDKLINRQGNLDELIAKSQDMTQSTARLMRDARRRNSCCGAM</sequence>
<dbReference type="GO" id="GO:0005794">
    <property type="term" value="C:Golgi apparatus"/>
    <property type="evidence" value="ECO:0007669"/>
    <property type="project" value="TreeGrafter"/>
</dbReference>
<dbReference type="InterPro" id="IPR011012">
    <property type="entry name" value="Longin-like_dom_sf"/>
</dbReference>
<dbReference type="CDD" id="cd15843">
    <property type="entry name" value="R-SNARE"/>
    <property type="match status" value="1"/>
</dbReference>
<keyword evidence="4" id="KW-1185">Reference proteome</keyword>
<dbReference type="PROSITE" id="PS50892">
    <property type="entry name" value="V_SNARE"/>
    <property type="match status" value="1"/>
</dbReference>
<dbReference type="GO" id="GO:0005484">
    <property type="term" value="F:SNAP receptor activity"/>
    <property type="evidence" value="ECO:0007669"/>
    <property type="project" value="TreeGrafter"/>
</dbReference>
<organism evidence="3 4">
    <name type="scientific">Babesia gibsoni</name>
    <dbReference type="NCBI Taxonomy" id="33632"/>
    <lineage>
        <taxon>Eukaryota</taxon>
        <taxon>Sar</taxon>
        <taxon>Alveolata</taxon>
        <taxon>Apicomplexa</taxon>
        <taxon>Aconoidasida</taxon>
        <taxon>Piroplasmida</taxon>
        <taxon>Babesiidae</taxon>
        <taxon>Babesia</taxon>
    </lineage>
</organism>
<reference evidence="3" key="1">
    <citation type="submission" date="2023-08" db="EMBL/GenBank/DDBJ databases">
        <title>Draft sequence of the Babesia gibsoni genome.</title>
        <authorList>
            <person name="Yamagishi J.Y."/>
            <person name="Xuan X.X."/>
        </authorList>
    </citation>
    <scope>NUCLEOTIDE SEQUENCE</scope>
    <source>
        <strain evidence="3">Azabu</strain>
    </source>
</reference>
<dbReference type="GO" id="GO:0006888">
    <property type="term" value="P:endoplasmic reticulum to Golgi vesicle-mediated transport"/>
    <property type="evidence" value="ECO:0007669"/>
    <property type="project" value="TreeGrafter"/>
</dbReference>
<dbReference type="PANTHER" id="PTHR45806">
    <property type="entry name" value="SYNAPTOBREVIN HOMOLOG YKT6"/>
    <property type="match status" value="1"/>
</dbReference>
<dbReference type="Proteomes" id="UP001230268">
    <property type="component" value="Unassembled WGS sequence"/>
</dbReference>
<dbReference type="EMBL" id="JAVEPI010000002">
    <property type="protein sequence ID" value="KAK1443597.1"/>
    <property type="molecule type" value="Genomic_DNA"/>
</dbReference>
<dbReference type="Pfam" id="PF00957">
    <property type="entry name" value="Synaptobrevin"/>
    <property type="match status" value="1"/>
</dbReference>
<proteinExistence type="predicted"/>
<dbReference type="InterPro" id="IPR042855">
    <property type="entry name" value="V_SNARE_CC"/>
</dbReference>
<dbReference type="Gene3D" id="1.20.5.110">
    <property type="match status" value="1"/>
</dbReference>
<dbReference type="SUPFAM" id="SSF64356">
    <property type="entry name" value="SNARE-like"/>
    <property type="match status" value="1"/>
</dbReference>
<dbReference type="Gene3D" id="3.30.450.50">
    <property type="entry name" value="Longin domain"/>
    <property type="match status" value="1"/>
</dbReference>
<comment type="caution">
    <text evidence="3">The sequence shown here is derived from an EMBL/GenBank/DDBJ whole genome shotgun (WGS) entry which is preliminary data.</text>
</comment>
<protein>
    <recommendedName>
        <fullName evidence="2">V-SNARE coiled-coil homology domain-containing protein</fullName>
    </recommendedName>
</protein>
<feature type="domain" description="V-SNARE coiled-coil homology" evidence="2">
    <location>
        <begin position="173"/>
        <end position="233"/>
    </location>
</feature>
<evidence type="ECO:0000313" key="4">
    <source>
        <dbReference type="Proteomes" id="UP001230268"/>
    </source>
</evidence>
<keyword evidence="1" id="KW-0175">Coiled coil</keyword>
<gene>
    <name evidence="3" type="ORF">BgAZ_204730</name>
</gene>
<accession>A0AAD8PE87</accession>
<dbReference type="SUPFAM" id="SSF58038">
    <property type="entry name" value="SNARE fusion complex"/>
    <property type="match status" value="1"/>
</dbReference>
<evidence type="ECO:0000259" key="2">
    <source>
        <dbReference type="PROSITE" id="PS50892"/>
    </source>
</evidence>
<dbReference type="PANTHER" id="PTHR45806:SF1">
    <property type="entry name" value="SYNAPTOBREVIN HOMOLOG YKT6"/>
    <property type="match status" value="1"/>
</dbReference>
<evidence type="ECO:0000313" key="3">
    <source>
        <dbReference type="EMBL" id="KAK1443597.1"/>
    </source>
</evidence>
<dbReference type="AlphaFoldDB" id="A0AAD8PE87"/>